<proteinExistence type="predicted"/>
<dbReference type="InterPro" id="IPR032466">
    <property type="entry name" value="Metal_Hydrolase"/>
</dbReference>
<protein>
    <submittedName>
        <fullName evidence="2">Amidohydrolase family protein</fullName>
    </submittedName>
</protein>
<dbReference type="InterPro" id="IPR006680">
    <property type="entry name" value="Amidohydro-rel"/>
</dbReference>
<evidence type="ECO:0000313" key="3">
    <source>
        <dbReference type="Proteomes" id="UP001596302"/>
    </source>
</evidence>
<evidence type="ECO:0000313" key="2">
    <source>
        <dbReference type="EMBL" id="MFC5993681.1"/>
    </source>
</evidence>
<organism evidence="2 3">
    <name type="scientific">Pseudonocardia hispaniensis</name>
    <dbReference type="NCBI Taxonomy" id="904933"/>
    <lineage>
        <taxon>Bacteria</taxon>
        <taxon>Bacillati</taxon>
        <taxon>Actinomycetota</taxon>
        <taxon>Actinomycetes</taxon>
        <taxon>Pseudonocardiales</taxon>
        <taxon>Pseudonocardiaceae</taxon>
        <taxon>Pseudonocardia</taxon>
    </lineage>
</organism>
<accession>A0ABW1IZ24</accession>
<evidence type="ECO:0000259" key="1">
    <source>
        <dbReference type="Pfam" id="PF04909"/>
    </source>
</evidence>
<dbReference type="Gene3D" id="3.20.20.140">
    <property type="entry name" value="Metal-dependent hydrolases"/>
    <property type="match status" value="1"/>
</dbReference>
<feature type="domain" description="Amidohydrolase-related" evidence="1">
    <location>
        <begin position="12"/>
        <end position="319"/>
    </location>
</feature>
<dbReference type="PANTHER" id="PTHR42889">
    <property type="entry name" value="BLR3681 PROTEIN"/>
    <property type="match status" value="1"/>
</dbReference>
<comment type="caution">
    <text evidence="2">The sequence shown here is derived from an EMBL/GenBank/DDBJ whole genome shotgun (WGS) entry which is preliminary data.</text>
</comment>
<dbReference type="PANTHER" id="PTHR42889:SF1">
    <property type="entry name" value="BLR3681 PROTEIN"/>
    <property type="match status" value="1"/>
</dbReference>
<dbReference type="EMBL" id="JBHSQW010000011">
    <property type="protein sequence ID" value="MFC5993681.1"/>
    <property type="molecule type" value="Genomic_DNA"/>
</dbReference>
<keyword evidence="3" id="KW-1185">Reference proteome</keyword>
<reference evidence="3" key="1">
    <citation type="journal article" date="2019" name="Int. J. Syst. Evol. Microbiol.">
        <title>The Global Catalogue of Microorganisms (GCM) 10K type strain sequencing project: providing services to taxonomists for standard genome sequencing and annotation.</title>
        <authorList>
            <consortium name="The Broad Institute Genomics Platform"/>
            <consortium name="The Broad Institute Genome Sequencing Center for Infectious Disease"/>
            <person name="Wu L."/>
            <person name="Ma J."/>
        </authorList>
    </citation>
    <scope>NUCLEOTIDE SEQUENCE [LARGE SCALE GENOMIC DNA]</scope>
    <source>
        <strain evidence="3">CCM 8391</strain>
    </source>
</reference>
<dbReference type="CDD" id="cd01292">
    <property type="entry name" value="metallo-dependent_hydrolases"/>
    <property type="match status" value="1"/>
</dbReference>
<dbReference type="Proteomes" id="UP001596302">
    <property type="component" value="Unassembled WGS sequence"/>
</dbReference>
<gene>
    <name evidence="2" type="ORF">ACFQE5_05570</name>
</gene>
<dbReference type="RefSeq" id="WP_379583521.1">
    <property type="nucleotide sequence ID" value="NZ_JBHSQW010000011.1"/>
</dbReference>
<sequence>MYTKDGETYFVVDSHIHFWDGGPANQRNRYGEGFTNCFYDYHKNLSPQEYLWSAEKFGSYTEQDLVRDLFEDGYVDKGIFQPTYLTDFYVNGFNTTERNGALAEKHPDKLIVNGAFDPRDGEGGLEVLERKAQRWNLKGVKLYTAEWKGESKGYKLTDPWCYRYLERCEQLGIRNIHIHKGPTIYPLNRDAFDVADVDDVATAFPNLNFIIEHVGLPRLEDFCWIATQEPNVYGGLAVVMPFIHTRPRYFAKVIGELLYWLDENRLTFASDYAIWHPKWLVERFVDFQIPEDMQAEYGVLTADVKKKILGLNAARLYDIEVPASVTASMNGGSPVGAAVPA</sequence>
<dbReference type="Pfam" id="PF04909">
    <property type="entry name" value="Amidohydro_2"/>
    <property type="match status" value="1"/>
</dbReference>
<name>A0ABW1IZ24_9PSEU</name>
<dbReference type="SUPFAM" id="SSF51556">
    <property type="entry name" value="Metallo-dependent hydrolases"/>
    <property type="match status" value="1"/>
</dbReference>